<reference evidence="1 2" key="1">
    <citation type="submission" date="2023-02" db="EMBL/GenBank/DDBJ databases">
        <title>LHISI_Scaffold_Assembly.</title>
        <authorList>
            <person name="Stuart O.P."/>
            <person name="Cleave R."/>
            <person name="Magrath M.J.L."/>
            <person name="Mikheyev A.S."/>
        </authorList>
    </citation>
    <scope>NUCLEOTIDE SEQUENCE [LARGE SCALE GENOMIC DNA]</scope>
    <source>
        <strain evidence="1">Daus_M_001</strain>
        <tissue evidence="1">Leg muscle</tissue>
    </source>
</reference>
<name>A0ABQ9GM31_9NEOP</name>
<dbReference type="Proteomes" id="UP001159363">
    <property type="component" value="Chromosome 10"/>
</dbReference>
<gene>
    <name evidence="1" type="ORF">PR048_026689</name>
</gene>
<keyword evidence="2" id="KW-1185">Reference proteome</keyword>
<dbReference type="EMBL" id="JARBHB010000011">
    <property type="protein sequence ID" value="KAJ8873073.1"/>
    <property type="molecule type" value="Genomic_DNA"/>
</dbReference>
<protein>
    <submittedName>
        <fullName evidence="1">Uncharacterized protein</fullName>
    </submittedName>
</protein>
<organism evidence="1 2">
    <name type="scientific">Dryococelus australis</name>
    <dbReference type="NCBI Taxonomy" id="614101"/>
    <lineage>
        <taxon>Eukaryota</taxon>
        <taxon>Metazoa</taxon>
        <taxon>Ecdysozoa</taxon>
        <taxon>Arthropoda</taxon>
        <taxon>Hexapoda</taxon>
        <taxon>Insecta</taxon>
        <taxon>Pterygota</taxon>
        <taxon>Neoptera</taxon>
        <taxon>Polyneoptera</taxon>
        <taxon>Phasmatodea</taxon>
        <taxon>Verophasmatodea</taxon>
        <taxon>Anareolatae</taxon>
        <taxon>Phasmatidae</taxon>
        <taxon>Eurycanthinae</taxon>
        <taxon>Dryococelus</taxon>
    </lineage>
</organism>
<sequence>MEYIIKEHCDMYCTLGERHGNANAAAERYHDCRHPTANTIRRLDQWAQESRQIMPGQDTNHGRQSYRSMLQVKEKVLQMFAKNLTLSSRPAGQHLGVNHSLVMTILHNHGLYLYHYSTIDHKHVVWYSGYLVSGTVSVARHPHWTVVCYVSPLDSARVVGRHSTDLPKSYVVLT</sequence>
<proteinExistence type="predicted"/>
<evidence type="ECO:0000313" key="2">
    <source>
        <dbReference type="Proteomes" id="UP001159363"/>
    </source>
</evidence>
<evidence type="ECO:0000313" key="1">
    <source>
        <dbReference type="EMBL" id="KAJ8873073.1"/>
    </source>
</evidence>
<comment type="caution">
    <text evidence="1">The sequence shown here is derived from an EMBL/GenBank/DDBJ whole genome shotgun (WGS) entry which is preliminary data.</text>
</comment>
<accession>A0ABQ9GM31</accession>